<keyword evidence="2" id="KW-1185">Reference proteome</keyword>
<dbReference type="RefSeq" id="WP_311590598.1">
    <property type="nucleotide sequence ID" value="NZ_JAVRFJ010000010.1"/>
</dbReference>
<evidence type="ECO:0000313" key="1">
    <source>
        <dbReference type="EMBL" id="MDT0568624.1"/>
    </source>
</evidence>
<proteinExistence type="predicted"/>
<accession>A0ABU2YX71</accession>
<dbReference type="EMBL" id="JAVRFJ010000010">
    <property type="protein sequence ID" value="MDT0568624.1"/>
    <property type="molecule type" value="Genomic_DNA"/>
</dbReference>
<sequence length="44" mass="5261">MVAEDRRLRLKGYEVYRFGGYELGRKGAADMLRQFFNQLLARHQ</sequence>
<protein>
    <submittedName>
        <fullName evidence="1">Uncharacterized protein</fullName>
    </submittedName>
</protein>
<evidence type="ECO:0000313" key="2">
    <source>
        <dbReference type="Proteomes" id="UP001180737"/>
    </source>
</evidence>
<comment type="caution">
    <text evidence="1">The sequence shown here is derived from an EMBL/GenBank/DDBJ whole genome shotgun (WGS) entry which is preliminary data.</text>
</comment>
<dbReference type="Proteomes" id="UP001180737">
    <property type="component" value="Unassembled WGS sequence"/>
</dbReference>
<reference evidence="1" key="1">
    <citation type="submission" date="2024-05" db="EMBL/GenBank/DDBJ databases">
        <title>30 novel species of actinomycetes from the DSMZ collection.</title>
        <authorList>
            <person name="Nouioui I."/>
        </authorList>
    </citation>
    <scope>NUCLEOTIDE SEQUENCE</scope>
    <source>
        <strain evidence="1">DSM 3412</strain>
    </source>
</reference>
<name>A0ABU2YX71_9ACTN</name>
<organism evidence="1 2">
    <name type="scientific">Streptomyces gottesmaniae</name>
    <dbReference type="NCBI Taxonomy" id="3075518"/>
    <lineage>
        <taxon>Bacteria</taxon>
        <taxon>Bacillati</taxon>
        <taxon>Actinomycetota</taxon>
        <taxon>Actinomycetes</taxon>
        <taxon>Kitasatosporales</taxon>
        <taxon>Streptomycetaceae</taxon>
        <taxon>Streptomyces</taxon>
    </lineage>
</organism>
<gene>
    <name evidence="1" type="ORF">RM704_14300</name>
</gene>